<keyword evidence="4 7" id="KW-0812">Transmembrane</keyword>
<feature type="transmembrane region" description="Helical" evidence="7">
    <location>
        <begin position="9"/>
        <end position="30"/>
    </location>
</feature>
<reference evidence="9 10" key="1">
    <citation type="submission" date="2017-01" db="EMBL/GenBank/DDBJ databases">
        <authorList>
            <person name="Mah S.A."/>
            <person name="Swanson W.J."/>
            <person name="Moy G.W."/>
            <person name="Vacquier V.D."/>
        </authorList>
    </citation>
    <scope>NUCLEOTIDE SEQUENCE [LARGE SCALE GENOMIC DNA]</scope>
    <source>
        <strain evidence="9 10">DSM 26375</strain>
    </source>
</reference>
<dbReference type="InterPro" id="IPR000515">
    <property type="entry name" value="MetI-like"/>
</dbReference>
<protein>
    <submittedName>
        <fullName evidence="9">Peptide/nickel transport system permease protein</fullName>
    </submittedName>
</protein>
<keyword evidence="6 7" id="KW-0472">Membrane</keyword>
<evidence type="ECO:0000313" key="10">
    <source>
        <dbReference type="Proteomes" id="UP000186141"/>
    </source>
</evidence>
<feature type="transmembrane region" description="Helical" evidence="7">
    <location>
        <begin position="177"/>
        <end position="197"/>
    </location>
</feature>
<evidence type="ECO:0000256" key="7">
    <source>
        <dbReference type="RuleBase" id="RU363032"/>
    </source>
</evidence>
<name>A0A1N7N2U0_9RHOB</name>
<proteinExistence type="inferred from homology"/>
<feature type="transmembrane region" description="Helical" evidence="7">
    <location>
        <begin position="130"/>
        <end position="157"/>
    </location>
</feature>
<keyword evidence="10" id="KW-1185">Reference proteome</keyword>
<comment type="subcellular location">
    <subcellularLocation>
        <location evidence="1 7">Cell membrane</location>
        <topology evidence="1 7">Multi-pass membrane protein</topology>
    </subcellularLocation>
</comment>
<evidence type="ECO:0000256" key="6">
    <source>
        <dbReference type="ARBA" id="ARBA00023136"/>
    </source>
</evidence>
<evidence type="ECO:0000256" key="1">
    <source>
        <dbReference type="ARBA" id="ARBA00004651"/>
    </source>
</evidence>
<dbReference type="PROSITE" id="PS50928">
    <property type="entry name" value="ABC_TM1"/>
    <property type="match status" value="1"/>
</dbReference>
<dbReference type="InterPro" id="IPR035906">
    <property type="entry name" value="MetI-like_sf"/>
</dbReference>
<evidence type="ECO:0000313" key="9">
    <source>
        <dbReference type="EMBL" id="SIS92429.1"/>
    </source>
</evidence>
<dbReference type="Pfam" id="PF00528">
    <property type="entry name" value="BPD_transp_1"/>
    <property type="match status" value="1"/>
</dbReference>
<dbReference type="EMBL" id="FTOT01000003">
    <property type="protein sequence ID" value="SIS92429.1"/>
    <property type="molecule type" value="Genomic_DNA"/>
</dbReference>
<dbReference type="CDD" id="cd06261">
    <property type="entry name" value="TM_PBP2"/>
    <property type="match status" value="1"/>
</dbReference>
<dbReference type="AlphaFoldDB" id="A0A1N7N2U0"/>
<comment type="similarity">
    <text evidence="7">Belongs to the binding-protein-dependent transport system permease family.</text>
</comment>
<feature type="transmembrane region" description="Helical" evidence="7">
    <location>
        <begin position="95"/>
        <end position="118"/>
    </location>
</feature>
<sequence length="314" mass="33922">MLKFALSRLAAAIPTLLIVSVSVFCLIRLIPGDPASLMLGDLADAASLADLRARLGLDEPIHVQFGIWIGNALTGDLGRSITSQQEVLPLLLARLAVSAEIVLIAVVLAAIVAVPLGMVAAWRQGGMIDLALVGTATLLLSIPAFWMGLLLLLLFVLHLGWLPLIGYVPIRQDFTQGLLYVILPVATLFLHEVGVILRMSRASTLEILRLDYILHARAKGLSEPAILWRHAFRNAFGPTWTLLGIILGNLLGGVAVIETVFAIPGLGRLLIEAIFARDYPVIQGCLLLIATMYVLVNLVVDLLYPLFDPRVTAQ</sequence>
<dbReference type="GO" id="GO:0055085">
    <property type="term" value="P:transmembrane transport"/>
    <property type="evidence" value="ECO:0007669"/>
    <property type="project" value="InterPro"/>
</dbReference>
<dbReference type="PANTHER" id="PTHR43163:SF6">
    <property type="entry name" value="DIPEPTIDE TRANSPORT SYSTEM PERMEASE PROTEIN DPPB-RELATED"/>
    <property type="match status" value="1"/>
</dbReference>
<gene>
    <name evidence="9" type="ORF">SAMN05421774_10365</name>
</gene>
<dbReference type="GO" id="GO:0005886">
    <property type="term" value="C:plasma membrane"/>
    <property type="evidence" value="ECO:0007669"/>
    <property type="project" value="UniProtKB-SubCell"/>
</dbReference>
<dbReference type="RefSeq" id="WP_076530388.1">
    <property type="nucleotide sequence ID" value="NZ_BMEH01000003.1"/>
</dbReference>
<evidence type="ECO:0000256" key="5">
    <source>
        <dbReference type="ARBA" id="ARBA00022989"/>
    </source>
</evidence>
<dbReference type="SUPFAM" id="SSF161098">
    <property type="entry name" value="MetI-like"/>
    <property type="match status" value="1"/>
</dbReference>
<dbReference type="Proteomes" id="UP000186141">
    <property type="component" value="Unassembled WGS sequence"/>
</dbReference>
<dbReference type="InterPro" id="IPR045621">
    <property type="entry name" value="BPD_transp_1_N"/>
</dbReference>
<dbReference type="STRING" id="1086013.SAMN05421774_10365"/>
<dbReference type="OrthoDB" id="9807402at2"/>
<dbReference type="Pfam" id="PF19300">
    <property type="entry name" value="BPD_transp_1_N"/>
    <property type="match status" value="1"/>
</dbReference>
<keyword evidence="2 7" id="KW-0813">Transport</keyword>
<feature type="domain" description="ABC transmembrane type-1" evidence="8">
    <location>
        <begin position="95"/>
        <end position="304"/>
    </location>
</feature>
<keyword evidence="5 7" id="KW-1133">Transmembrane helix</keyword>
<accession>A0A1N7N2U0</accession>
<evidence type="ECO:0000256" key="2">
    <source>
        <dbReference type="ARBA" id="ARBA00022448"/>
    </source>
</evidence>
<keyword evidence="3" id="KW-1003">Cell membrane</keyword>
<dbReference type="PANTHER" id="PTHR43163">
    <property type="entry name" value="DIPEPTIDE TRANSPORT SYSTEM PERMEASE PROTEIN DPPB-RELATED"/>
    <property type="match status" value="1"/>
</dbReference>
<feature type="transmembrane region" description="Helical" evidence="7">
    <location>
        <begin position="281"/>
        <end position="304"/>
    </location>
</feature>
<evidence type="ECO:0000256" key="3">
    <source>
        <dbReference type="ARBA" id="ARBA00022475"/>
    </source>
</evidence>
<organism evidence="9 10">
    <name type="scientific">Gemmobacter megaterium</name>
    <dbReference type="NCBI Taxonomy" id="1086013"/>
    <lineage>
        <taxon>Bacteria</taxon>
        <taxon>Pseudomonadati</taxon>
        <taxon>Pseudomonadota</taxon>
        <taxon>Alphaproteobacteria</taxon>
        <taxon>Rhodobacterales</taxon>
        <taxon>Paracoccaceae</taxon>
        <taxon>Gemmobacter</taxon>
    </lineage>
</organism>
<dbReference type="Gene3D" id="1.10.3720.10">
    <property type="entry name" value="MetI-like"/>
    <property type="match status" value="1"/>
</dbReference>
<evidence type="ECO:0000256" key="4">
    <source>
        <dbReference type="ARBA" id="ARBA00022692"/>
    </source>
</evidence>
<feature type="transmembrane region" description="Helical" evidence="7">
    <location>
        <begin position="239"/>
        <end position="261"/>
    </location>
</feature>
<evidence type="ECO:0000259" key="8">
    <source>
        <dbReference type="PROSITE" id="PS50928"/>
    </source>
</evidence>